<accession>A0A0K2UB32</accession>
<protein>
    <submittedName>
        <fullName evidence="1">Uncharacterized protein</fullName>
    </submittedName>
</protein>
<reference evidence="1" key="1">
    <citation type="submission" date="2014-05" db="EMBL/GenBank/DDBJ databases">
        <authorList>
            <person name="Chronopoulou M."/>
        </authorList>
    </citation>
    <scope>NUCLEOTIDE SEQUENCE</scope>
    <source>
        <tissue evidence="1">Whole organism</tissue>
    </source>
</reference>
<dbReference type="EMBL" id="HACA01017535">
    <property type="protein sequence ID" value="CDW34896.1"/>
    <property type="molecule type" value="Transcribed_RNA"/>
</dbReference>
<dbReference type="EMBL" id="HACA01017536">
    <property type="protein sequence ID" value="CDW34897.1"/>
    <property type="molecule type" value="Transcribed_RNA"/>
</dbReference>
<dbReference type="AlphaFoldDB" id="A0A0K2UB32"/>
<sequence length="40" mass="4722">MIKTRILIDGFFLVNERSSLNWTDIMRSNEKIPLIPEDKS</sequence>
<evidence type="ECO:0000313" key="1">
    <source>
        <dbReference type="EMBL" id="CDW34896.1"/>
    </source>
</evidence>
<proteinExistence type="predicted"/>
<name>A0A0K2UB32_LEPSM</name>
<organism evidence="1">
    <name type="scientific">Lepeophtheirus salmonis</name>
    <name type="common">Salmon louse</name>
    <name type="synonym">Caligus salmonis</name>
    <dbReference type="NCBI Taxonomy" id="72036"/>
    <lineage>
        <taxon>Eukaryota</taxon>
        <taxon>Metazoa</taxon>
        <taxon>Ecdysozoa</taxon>
        <taxon>Arthropoda</taxon>
        <taxon>Crustacea</taxon>
        <taxon>Multicrustacea</taxon>
        <taxon>Hexanauplia</taxon>
        <taxon>Copepoda</taxon>
        <taxon>Siphonostomatoida</taxon>
        <taxon>Caligidae</taxon>
        <taxon>Lepeophtheirus</taxon>
    </lineage>
</organism>